<dbReference type="EMBL" id="CASHSV030000716">
    <property type="protein sequence ID" value="CAJ2675292.1"/>
    <property type="molecule type" value="Genomic_DNA"/>
</dbReference>
<dbReference type="Proteomes" id="UP001177021">
    <property type="component" value="Unassembled WGS sequence"/>
</dbReference>
<accession>A0ACB0M0B4</accession>
<gene>
    <name evidence="1" type="ORF">MILVUS5_LOCUS38352</name>
</gene>
<reference evidence="1" key="1">
    <citation type="submission" date="2023-10" db="EMBL/GenBank/DDBJ databases">
        <authorList>
            <person name="Rodriguez Cubillos JULIANA M."/>
            <person name="De Vega J."/>
        </authorList>
    </citation>
    <scope>NUCLEOTIDE SEQUENCE</scope>
</reference>
<name>A0ACB0M0B4_TRIPR</name>
<protein>
    <submittedName>
        <fullName evidence="1">Uncharacterized protein</fullName>
    </submittedName>
</protein>
<keyword evidence="2" id="KW-1185">Reference proteome</keyword>
<proteinExistence type="predicted"/>
<evidence type="ECO:0000313" key="2">
    <source>
        <dbReference type="Proteomes" id="UP001177021"/>
    </source>
</evidence>
<comment type="caution">
    <text evidence="1">The sequence shown here is derived from an EMBL/GenBank/DDBJ whole genome shotgun (WGS) entry which is preliminary data.</text>
</comment>
<evidence type="ECO:0000313" key="1">
    <source>
        <dbReference type="EMBL" id="CAJ2675292.1"/>
    </source>
</evidence>
<sequence length="83" mass="9981">MAAFGFVWLFCVAPVYYEMESVAQVYYRMVLRRTKVVSLACWKWWTNAVTMVLEKFFRRSKEQTLNEYMAHLLVRGGRQIVEF</sequence>
<organism evidence="1 2">
    <name type="scientific">Trifolium pratense</name>
    <name type="common">Red clover</name>
    <dbReference type="NCBI Taxonomy" id="57577"/>
    <lineage>
        <taxon>Eukaryota</taxon>
        <taxon>Viridiplantae</taxon>
        <taxon>Streptophyta</taxon>
        <taxon>Embryophyta</taxon>
        <taxon>Tracheophyta</taxon>
        <taxon>Spermatophyta</taxon>
        <taxon>Magnoliopsida</taxon>
        <taxon>eudicotyledons</taxon>
        <taxon>Gunneridae</taxon>
        <taxon>Pentapetalae</taxon>
        <taxon>rosids</taxon>
        <taxon>fabids</taxon>
        <taxon>Fabales</taxon>
        <taxon>Fabaceae</taxon>
        <taxon>Papilionoideae</taxon>
        <taxon>50 kb inversion clade</taxon>
        <taxon>NPAAA clade</taxon>
        <taxon>Hologalegina</taxon>
        <taxon>IRL clade</taxon>
        <taxon>Trifolieae</taxon>
        <taxon>Trifolium</taxon>
    </lineage>
</organism>